<dbReference type="OrthoDB" id="6150188at2759"/>
<sequence>GAKCPAYPNAKCVSNYCGGCHALWYKSDGTPVNCNKSSPCPPGQTEVQCFVDPCQVAKCPAYPNAKCVSNYCGGCNALWYKSDGTLVNCNKSSPCPPGQNEVQCFVAKCPAYPNAKCVSNYCGGCHALWYKSDGTPVNCNKSSPCPPGQDEVQCKKDPCEGATCPAYPTAKCVSNYCGGCNALWYKSDGTPVNCNKSSPCPPGIFGLPTGMIQCPPDKPMVHCIVDPCSTSTCPGDKNATCISNYCGECNALWYKADGTPANCTKSSPCPPGQSKVQCFVDPCQEATCPAYPDAECISNYCGGCNAEWFTSSGEQVQCGTAG</sequence>
<evidence type="ECO:0000313" key="1">
    <source>
        <dbReference type="EMBL" id="CAF1401697.1"/>
    </source>
</evidence>
<comment type="caution">
    <text evidence="1">The sequence shown here is derived from an EMBL/GenBank/DDBJ whole genome shotgun (WGS) entry which is preliminary data.</text>
</comment>
<evidence type="ECO:0000313" key="2">
    <source>
        <dbReference type="Proteomes" id="UP000663882"/>
    </source>
</evidence>
<organism evidence="1 2">
    <name type="scientific">Rotaria sordida</name>
    <dbReference type="NCBI Taxonomy" id="392033"/>
    <lineage>
        <taxon>Eukaryota</taxon>
        <taxon>Metazoa</taxon>
        <taxon>Spiralia</taxon>
        <taxon>Gnathifera</taxon>
        <taxon>Rotifera</taxon>
        <taxon>Eurotatoria</taxon>
        <taxon>Bdelloidea</taxon>
        <taxon>Philodinida</taxon>
        <taxon>Philodinidae</taxon>
        <taxon>Rotaria</taxon>
    </lineage>
</organism>
<dbReference type="Proteomes" id="UP000663882">
    <property type="component" value="Unassembled WGS sequence"/>
</dbReference>
<reference evidence="1" key="1">
    <citation type="submission" date="2021-02" db="EMBL/GenBank/DDBJ databases">
        <authorList>
            <person name="Nowell W R."/>
        </authorList>
    </citation>
    <scope>NUCLEOTIDE SEQUENCE</scope>
</reference>
<proteinExistence type="predicted"/>
<gene>
    <name evidence="1" type="ORF">RFH988_LOCUS34874</name>
</gene>
<name>A0A815KY48_9BILA</name>
<dbReference type="AlphaFoldDB" id="A0A815KY48"/>
<protein>
    <submittedName>
        <fullName evidence="1">Uncharacterized protein</fullName>
    </submittedName>
</protein>
<feature type="non-terminal residue" evidence="1">
    <location>
        <position position="1"/>
    </location>
</feature>
<dbReference type="EMBL" id="CAJNOO010005039">
    <property type="protein sequence ID" value="CAF1401697.1"/>
    <property type="molecule type" value="Genomic_DNA"/>
</dbReference>
<accession>A0A815KY48</accession>